<evidence type="ECO:0000256" key="5">
    <source>
        <dbReference type="ARBA" id="ARBA00022917"/>
    </source>
</evidence>
<dbReference type="EC" id="6.1.1.22" evidence="7"/>
<proteinExistence type="inferred from homology"/>
<dbReference type="PROSITE" id="PS50862">
    <property type="entry name" value="AA_TRNA_LIGASE_II"/>
    <property type="match status" value="1"/>
</dbReference>
<dbReference type="GO" id="GO:0016740">
    <property type="term" value="F:transferase activity"/>
    <property type="evidence" value="ECO:0007669"/>
    <property type="project" value="UniProtKB-ARBA"/>
</dbReference>
<dbReference type="CDD" id="cd00776">
    <property type="entry name" value="AsxRS_core"/>
    <property type="match status" value="1"/>
</dbReference>
<evidence type="ECO:0000256" key="2">
    <source>
        <dbReference type="ARBA" id="ARBA00022598"/>
    </source>
</evidence>
<dbReference type="PRINTS" id="PR01042">
    <property type="entry name" value="TRNASYNTHASP"/>
</dbReference>
<evidence type="ECO:0000256" key="7">
    <source>
        <dbReference type="HAMAP-Rule" id="MF_00534"/>
    </source>
</evidence>
<comment type="subunit">
    <text evidence="7">Homodimer.</text>
</comment>
<dbReference type="InterPro" id="IPR006195">
    <property type="entry name" value="aa-tRNA-synth_II"/>
</dbReference>
<dbReference type="GO" id="GO:0005737">
    <property type="term" value="C:cytoplasm"/>
    <property type="evidence" value="ECO:0007669"/>
    <property type="project" value="UniProtKB-SubCell"/>
</dbReference>
<dbReference type="OrthoDB" id="9762036at2"/>
<comment type="catalytic activity">
    <reaction evidence="7">
        <text>tRNA(Asn) + L-asparagine + ATP = L-asparaginyl-tRNA(Asn) + AMP + diphosphate + H(+)</text>
        <dbReference type="Rhea" id="RHEA:11180"/>
        <dbReference type="Rhea" id="RHEA-COMP:9659"/>
        <dbReference type="Rhea" id="RHEA-COMP:9674"/>
        <dbReference type="ChEBI" id="CHEBI:15378"/>
        <dbReference type="ChEBI" id="CHEBI:30616"/>
        <dbReference type="ChEBI" id="CHEBI:33019"/>
        <dbReference type="ChEBI" id="CHEBI:58048"/>
        <dbReference type="ChEBI" id="CHEBI:78442"/>
        <dbReference type="ChEBI" id="CHEBI:78515"/>
        <dbReference type="ChEBI" id="CHEBI:456215"/>
        <dbReference type="EC" id="6.1.1.22"/>
    </reaction>
</comment>
<evidence type="ECO:0000259" key="8">
    <source>
        <dbReference type="PROSITE" id="PS50862"/>
    </source>
</evidence>
<reference evidence="10" key="1">
    <citation type="submission" date="2016-07" db="EMBL/GenBank/DDBJ databases">
        <authorList>
            <person name="Florea S."/>
            <person name="Webb J.S."/>
            <person name="Jaromczyk J."/>
            <person name="Schardl C.L."/>
        </authorList>
    </citation>
    <scope>NUCLEOTIDE SEQUENCE [LARGE SCALE GENOMIC DNA]</scope>
    <source>
        <strain evidence="10">Z6</strain>
    </source>
</reference>
<evidence type="ECO:0000313" key="9">
    <source>
        <dbReference type="EMBL" id="OCL26557.1"/>
    </source>
</evidence>
<dbReference type="InterPro" id="IPR004522">
    <property type="entry name" value="Asn-tRNA-ligase"/>
</dbReference>
<keyword evidence="2 7" id="KW-0436">Ligase</keyword>
<evidence type="ECO:0000256" key="1">
    <source>
        <dbReference type="ARBA" id="ARBA00008226"/>
    </source>
</evidence>
<dbReference type="RefSeq" id="WP_068718506.1">
    <property type="nucleotide sequence ID" value="NZ_LWDV01000009.1"/>
</dbReference>
<dbReference type="PANTHER" id="PTHR22594:SF34">
    <property type="entry name" value="ASPARAGINE--TRNA LIGASE, MITOCHONDRIAL-RELATED"/>
    <property type="match status" value="1"/>
</dbReference>
<accession>A0A1C0A8J6</accession>
<dbReference type="InterPro" id="IPR045864">
    <property type="entry name" value="aa-tRNA-synth_II/BPL/LPL"/>
</dbReference>
<dbReference type="GO" id="GO:0004816">
    <property type="term" value="F:asparagine-tRNA ligase activity"/>
    <property type="evidence" value="ECO:0007669"/>
    <property type="project" value="UniProtKB-UniRule"/>
</dbReference>
<feature type="domain" description="Aminoacyl-transfer RNA synthetases class-II family profile" evidence="8">
    <location>
        <begin position="137"/>
        <end position="460"/>
    </location>
</feature>
<dbReference type="NCBIfam" id="TIGR00457">
    <property type="entry name" value="asnS"/>
    <property type="match status" value="1"/>
</dbReference>
<sequence>MDYFIREKVSDILAKRVKETSDVTVLGWVRTKRVSKNIAFIEINDGSTLKNLQVVILNPDEFEVLSEINTGTSLKVVGYLEEVEGREQSVEMKAEKVEIIGDCPSDYELQKKRHSFEYLREIAHLRPRTNTFGVMNRFRSKMSYAVHKFFQERGFNYIHTPIITANDTEGAGELFRVTNFDLSKIPLTDKSEVDFSQDFFNDETGLTVSGQLEAEVLATALGDVYTFGPTFRAENSNTTRHAAEFWMIEPEMAFCDLEENMQVIEEFLKYLFNYALEECAEEMAFFDRWIAEDNRIENLKEIINSDFAQITYTKAVEILKEADKEFDYEVEWGIDLQTEHERYLTEEHFNKPVMVTDYPRDIKAFYMRLNDDKKTVRAVDCLVPGVGEIVGGSQREERYDVLVEMMEEDGMELEKYDWFLDLRKYGTVPHSGFGLGFERILMYISGMKNIRDVISFPRTPGNAKF</sequence>
<dbReference type="Pfam" id="PF01336">
    <property type="entry name" value="tRNA_anti-codon"/>
    <property type="match status" value="1"/>
</dbReference>
<reference evidence="9 10" key="2">
    <citation type="submission" date="2016-08" db="EMBL/GenBank/DDBJ databases">
        <title>Orenia metallireducens sp. nov. strain Z6, a Novel Metal-reducing Firmicute from the Deep Subsurface.</title>
        <authorList>
            <person name="Maxim B.I."/>
            <person name="Kenneth K."/>
            <person name="Flynn T.M."/>
            <person name="Oloughlin E.J."/>
            <person name="Locke R.A."/>
            <person name="Weber J.R."/>
            <person name="Egan S.M."/>
            <person name="Mackie R.I."/>
            <person name="Cann I.K."/>
        </authorList>
    </citation>
    <scope>NUCLEOTIDE SEQUENCE [LARGE SCALE GENOMIC DNA]</scope>
    <source>
        <strain evidence="9 10">Z6</strain>
    </source>
</reference>
<evidence type="ECO:0000256" key="4">
    <source>
        <dbReference type="ARBA" id="ARBA00022840"/>
    </source>
</evidence>
<organism evidence="9 10">
    <name type="scientific">Orenia metallireducens</name>
    <dbReference type="NCBI Taxonomy" id="1413210"/>
    <lineage>
        <taxon>Bacteria</taxon>
        <taxon>Bacillati</taxon>
        <taxon>Bacillota</taxon>
        <taxon>Clostridia</taxon>
        <taxon>Halanaerobiales</taxon>
        <taxon>Halobacteroidaceae</taxon>
        <taxon>Orenia</taxon>
    </lineage>
</organism>
<dbReference type="AlphaFoldDB" id="A0A1C0A8J6"/>
<dbReference type="PANTHER" id="PTHR22594">
    <property type="entry name" value="ASPARTYL/LYSYL-TRNA SYNTHETASE"/>
    <property type="match status" value="1"/>
</dbReference>
<dbReference type="Gene3D" id="3.30.930.10">
    <property type="entry name" value="Bira Bifunctional Protein, Domain 2"/>
    <property type="match status" value="1"/>
</dbReference>
<keyword evidence="7" id="KW-0963">Cytoplasm</keyword>
<dbReference type="Proteomes" id="UP000093514">
    <property type="component" value="Unassembled WGS sequence"/>
</dbReference>
<dbReference type="SUPFAM" id="SSF55681">
    <property type="entry name" value="Class II aaRS and biotin synthetases"/>
    <property type="match status" value="1"/>
</dbReference>
<dbReference type="EMBL" id="LWDV01000009">
    <property type="protein sequence ID" value="OCL26557.1"/>
    <property type="molecule type" value="Genomic_DNA"/>
</dbReference>
<comment type="caution">
    <text evidence="9">The sequence shown here is derived from an EMBL/GenBank/DDBJ whole genome shotgun (WGS) entry which is preliminary data.</text>
</comment>
<dbReference type="GO" id="GO:0006421">
    <property type="term" value="P:asparaginyl-tRNA aminoacylation"/>
    <property type="evidence" value="ECO:0007669"/>
    <property type="project" value="UniProtKB-UniRule"/>
</dbReference>
<keyword evidence="3 7" id="KW-0547">Nucleotide-binding</keyword>
<dbReference type="InterPro" id="IPR002312">
    <property type="entry name" value="Asp/Asn-tRNA-synth_IIb"/>
</dbReference>
<dbReference type="HAMAP" id="MF_00534">
    <property type="entry name" value="Asn_tRNA_synth"/>
    <property type="match status" value="1"/>
</dbReference>
<dbReference type="GO" id="GO:0003676">
    <property type="term" value="F:nucleic acid binding"/>
    <property type="evidence" value="ECO:0007669"/>
    <property type="project" value="InterPro"/>
</dbReference>
<dbReference type="FunFam" id="3.30.930.10:FF:000016">
    <property type="entry name" value="Asparagine--tRNA ligase"/>
    <property type="match status" value="1"/>
</dbReference>
<evidence type="ECO:0000256" key="3">
    <source>
        <dbReference type="ARBA" id="ARBA00022741"/>
    </source>
</evidence>
<gene>
    <name evidence="7" type="primary">asnS</name>
    <name evidence="9" type="ORF">U472_11240</name>
</gene>
<dbReference type="GO" id="GO:0005524">
    <property type="term" value="F:ATP binding"/>
    <property type="evidence" value="ECO:0007669"/>
    <property type="project" value="UniProtKB-UniRule"/>
</dbReference>
<protein>
    <recommendedName>
        <fullName evidence="7">Asparagine--tRNA ligase</fullName>
        <ecNumber evidence="7">6.1.1.22</ecNumber>
    </recommendedName>
    <alternativeName>
        <fullName evidence="7">Asparaginyl-tRNA synthetase</fullName>
        <shortName evidence="7">AsnRS</shortName>
    </alternativeName>
</protein>
<dbReference type="InterPro" id="IPR004365">
    <property type="entry name" value="NA-bd_OB_tRNA"/>
</dbReference>
<dbReference type="Gene3D" id="2.40.50.140">
    <property type="entry name" value="Nucleic acid-binding proteins"/>
    <property type="match status" value="1"/>
</dbReference>
<name>A0A1C0A8J6_9FIRM</name>
<dbReference type="CDD" id="cd04318">
    <property type="entry name" value="EcAsnRS_like_N"/>
    <property type="match status" value="1"/>
</dbReference>
<dbReference type="Pfam" id="PF00152">
    <property type="entry name" value="tRNA-synt_2"/>
    <property type="match status" value="1"/>
</dbReference>
<comment type="similarity">
    <text evidence="1 7">Belongs to the class-II aminoacyl-tRNA synthetase family.</text>
</comment>
<evidence type="ECO:0000256" key="6">
    <source>
        <dbReference type="ARBA" id="ARBA00023146"/>
    </source>
</evidence>
<dbReference type="GO" id="GO:0140096">
    <property type="term" value="F:catalytic activity, acting on a protein"/>
    <property type="evidence" value="ECO:0007669"/>
    <property type="project" value="UniProtKB-ARBA"/>
</dbReference>
<evidence type="ECO:0000313" key="10">
    <source>
        <dbReference type="Proteomes" id="UP000093514"/>
    </source>
</evidence>
<dbReference type="SUPFAM" id="SSF50249">
    <property type="entry name" value="Nucleic acid-binding proteins"/>
    <property type="match status" value="1"/>
</dbReference>
<comment type="subcellular location">
    <subcellularLocation>
        <location evidence="7">Cytoplasm</location>
    </subcellularLocation>
</comment>
<keyword evidence="10" id="KW-1185">Reference proteome</keyword>
<keyword evidence="4 7" id="KW-0067">ATP-binding</keyword>
<dbReference type="InterPro" id="IPR012340">
    <property type="entry name" value="NA-bd_OB-fold"/>
</dbReference>
<dbReference type="NCBIfam" id="NF003037">
    <property type="entry name" value="PRK03932.1"/>
    <property type="match status" value="1"/>
</dbReference>
<keyword evidence="6 7" id="KW-0030">Aminoacyl-tRNA synthetase</keyword>
<keyword evidence="5 7" id="KW-0648">Protein biosynthesis</keyword>
<dbReference type="InterPro" id="IPR004364">
    <property type="entry name" value="Aa-tRNA-synt_II"/>
</dbReference>